<dbReference type="InterPro" id="IPR010752">
    <property type="entry name" value="DUF1329"/>
</dbReference>
<evidence type="ECO:0008006" key="4">
    <source>
        <dbReference type="Google" id="ProtNLM"/>
    </source>
</evidence>
<dbReference type="CDD" id="cd16329">
    <property type="entry name" value="LolA_like"/>
    <property type="match status" value="1"/>
</dbReference>
<accession>A0A1H2XZS1</accession>
<gene>
    <name evidence="2" type="ORF">SAMN04487960_105214</name>
</gene>
<evidence type="ECO:0000256" key="1">
    <source>
        <dbReference type="SAM" id="SignalP"/>
    </source>
</evidence>
<dbReference type="RefSeq" id="WP_091813009.1">
    <property type="nucleotide sequence ID" value="NZ_FNNE01000005.1"/>
</dbReference>
<organism evidence="2 3">
    <name type="scientific">Marinobacter mobilis</name>
    <dbReference type="NCBI Taxonomy" id="488533"/>
    <lineage>
        <taxon>Bacteria</taxon>
        <taxon>Pseudomonadati</taxon>
        <taxon>Pseudomonadota</taxon>
        <taxon>Gammaproteobacteria</taxon>
        <taxon>Pseudomonadales</taxon>
        <taxon>Marinobacteraceae</taxon>
        <taxon>Marinobacter</taxon>
    </lineage>
</organism>
<evidence type="ECO:0000313" key="2">
    <source>
        <dbReference type="EMBL" id="SDW98366.1"/>
    </source>
</evidence>
<dbReference type="Proteomes" id="UP000199675">
    <property type="component" value="Unassembled WGS sequence"/>
</dbReference>
<dbReference type="STRING" id="488533.SAMN04487960_105214"/>
<reference evidence="2 3" key="1">
    <citation type="submission" date="2016-10" db="EMBL/GenBank/DDBJ databases">
        <authorList>
            <person name="de Groot N.N."/>
        </authorList>
    </citation>
    <scope>NUCLEOTIDE SEQUENCE [LARGE SCALE GENOMIC DNA]</scope>
    <source>
        <strain evidence="2 3">CGMCC 1.7059</strain>
    </source>
</reference>
<dbReference type="OrthoDB" id="178023at2"/>
<sequence length="453" mass="50811">MRRLSLLSTGLLVGSLAIGNSALAQVSAAEAAKLGDTLTPIGAEKAGNGDQIPEWTGGLTEAPANYQGDGRYVDPFPQDQMLFKIDRSNVDQYADNLTPGQIATIKTYDDYFIPVFETRRTAAYPEAVQQQTIENATTVGLVSSGNGLENYSTATPFPIPQNGLEVIFNHITRYRGGSFTRNVAQVTPQPNGDFSPVRFTEFFTERVALADFAPGEDDNVMFYFKQAITAPSRLAGNVLLVHETINQVEEPRRAWLYNSGQRRVRRAPNVAYDGPGTAADGQRTSDNLDLYNGAPDRYNWELVGKKELYIPYNSYRLTDASLSYEDIIQPGHIDQNLARYELHRVWHVRATLKDGERHIYAQRDFYIDEDTWQIAVVDHYDGRGNLWRVAEAHAMQIYDANIPAYAFETLYDLLSGRYLVMGLTNEEAEPYSYGTERRSNEYTPAALRRAGVR</sequence>
<dbReference type="Pfam" id="PF07044">
    <property type="entry name" value="DUF1329"/>
    <property type="match status" value="1"/>
</dbReference>
<dbReference type="Gene3D" id="2.50.20.10">
    <property type="entry name" value="Lipoprotein localisation LolA/LolB/LppX"/>
    <property type="match status" value="1"/>
</dbReference>
<protein>
    <recommendedName>
        <fullName evidence="4">Outer membrane lipoprotein-sorting protein</fullName>
    </recommendedName>
</protein>
<keyword evidence="3" id="KW-1185">Reference proteome</keyword>
<feature type="signal peptide" evidence="1">
    <location>
        <begin position="1"/>
        <end position="24"/>
    </location>
</feature>
<feature type="chain" id="PRO_5011547086" description="Outer membrane lipoprotein-sorting protein" evidence="1">
    <location>
        <begin position="25"/>
        <end position="453"/>
    </location>
</feature>
<keyword evidence="1" id="KW-0732">Signal</keyword>
<name>A0A1H2XZS1_9GAMM</name>
<dbReference type="AlphaFoldDB" id="A0A1H2XZS1"/>
<evidence type="ECO:0000313" key="3">
    <source>
        <dbReference type="Proteomes" id="UP000199675"/>
    </source>
</evidence>
<dbReference type="EMBL" id="FNNE01000005">
    <property type="protein sequence ID" value="SDW98366.1"/>
    <property type="molecule type" value="Genomic_DNA"/>
</dbReference>
<proteinExistence type="predicted"/>